<dbReference type="RefSeq" id="WP_074199312.1">
    <property type="nucleotide sequence ID" value="NZ_FSQZ01000001.1"/>
</dbReference>
<name>A0ABY1JCB6_9BACT</name>
<dbReference type="InterPro" id="IPR013126">
    <property type="entry name" value="Hsp_70_fam"/>
</dbReference>
<dbReference type="InterPro" id="IPR018181">
    <property type="entry name" value="Heat_shock_70_CS"/>
</dbReference>
<dbReference type="PRINTS" id="PR00301">
    <property type="entry name" value="HEATSHOCK70"/>
</dbReference>
<keyword evidence="6" id="KW-1185">Reference proteome</keyword>
<accession>A0ABY1JCB6</accession>
<dbReference type="Pfam" id="PF00012">
    <property type="entry name" value="HSP70"/>
    <property type="match status" value="2"/>
</dbReference>
<dbReference type="PANTHER" id="PTHR19375">
    <property type="entry name" value="HEAT SHOCK PROTEIN 70KDA"/>
    <property type="match status" value="1"/>
</dbReference>
<keyword evidence="2 4" id="KW-0547">Nucleotide-binding</keyword>
<keyword evidence="3 4" id="KW-0067">ATP-binding</keyword>
<evidence type="ECO:0000313" key="6">
    <source>
        <dbReference type="Proteomes" id="UP000185093"/>
    </source>
</evidence>
<sequence>MGNAFVGIDLGTRYSILACVDDDGPKVIKNRWGRERTPSFVACDRGSLWAGEDALSIACAFPQKSCCDLKRRLGSSEKIYLKDMSFKPEELLRVLLLYLREDCEAYLRELVKGCCVAVPSSFDFRQRETIKTAAQMAGFEAVKLVNEPTAVVLSANVEGSILVFDFGAGAIDISAVEKEGDICHVLENAGMDQFGGMDLDREVAFYLWRLVKAEGDPKADPRWPLLLMEAENIREALSFADSVDWWPRASGLGFGENVSLTIHRDEIEEIISPLVKPAIDLAKEIWDRYNCQKLLLAGGCTRMPLIRRSLGDAVAEPPKVRACTDEAVAVGAALLGGKKGKLLVDTLSCDLAMETADGGLSVIAPRGTPLPLRMKKRFMVVGTGRIESEVLQIKDGPDGPSRETLCPVFIEGAKSGDVVVVALSVDAGGLLTVEISGDEGELFVSRTLNVLDRSSEGQIFNERSRKLEELERKFARYSYLFDADLECRVTQLFEYVKCLQWSDDELWKDAFSVLELASDRIARAVKYR</sequence>
<dbReference type="Gene3D" id="3.30.420.40">
    <property type="match status" value="2"/>
</dbReference>
<protein>
    <submittedName>
        <fullName evidence="5">Molecular chaperone DnaK</fullName>
    </submittedName>
</protein>
<organism evidence="5 6">
    <name type="scientific">Acetomicrobium flavidum</name>
    <dbReference type="NCBI Taxonomy" id="49896"/>
    <lineage>
        <taxon>Bacteria</taxon>
        <taxon>Thermotogati</taxon>
        <taxon>Synergistota</taxon>
        <taxon>Synergistia</taxon>
        <taxon>Synergistales</taxon>
        <taxon>Acetomicrobiaceae</taxon>
        <taxon>Acetomicrobium</taxon>
    </lineage>
</organism>
<dbReference type="PROSITE" id="PS01036">
    <property type="entry name" value="HSP70_3"/>
    <property type="match status" value="1"/>
</dbReference>
<proteinExistence type="inferred from homology"/>
<gene>
    <name evidence="5" type="ORF">SAMN05444368_0759</name>
</gene>
<evidence type="ECO:0000256" key="4">
    <source>
        <dbReference type="RuleBase" id="RU003322"/>
    </source>
</evidence>
<dbReference type="Gene3D" id="3.90.640.10">
    <property type="entry name" value="Actin, Chain A, domain 4"/>
    <property type="match status" value="1"/>
</dbReference>
<reference evidence="5 6" key="1">
    <citation type="submission" date="2016-11" db="EMBL/GenBank/DDBJ databases">
        <authorList>
            <person name="Varghese N."/>
            <person name="Submissions S."/>
        </authorList>
    </citation>
    <scope>NUCLEOTIDE SEQUENCE [LARGE SCALE GENOMIC DNA]</scope>
    <source>
        <strain evidence="5 6">DSM 20664</strain>
    </source>
</reference>
<comment type="similarity">
    <text evidence="1 4">Belongs to the heat shock protein 70 family.</text>
</comment>
<comment type="caution">
    <text evidence="5">The sequence shown here is derived from an EMBL/GenBank/DDBJ whole genome shotgun (WGS) entry which is preliminary data.</text>
</comment>
<dbReference type="SUPFAM" id="SSF100920">
    <property type="entry name" value="Heat shock protein 70kD (HSP70), peptide-binding domain"/>
    <property type="match status" value="1"/>
</dbReference>
<dbReference type="InterPro" id="IPR029047">
    <property type="entry name" value="HSP70_peptide-bd_sf"/>
</dbReference>
<dbReference type="Gene3D" id="2.60.34.10">
    <property type="entry name" value="Substrate Binding Domain Of DNAk, Chain A, domain 1"/>
    <property type="match status" value="1"/>
</dbReference>
<dbReference type="EMBL" id="FSQZ01000001">
    <property type="protein sequence ID" value="SIN65419.1"/>
    <property type="molecule type" value="Genomic_DNA"/>
</dbReference>
<evidence type="ECO:0000256" key="3">
    <source>
        <dbReference type="ARBA" id="ARBA00022840"/>
    </source>
</evidence>
<evidence type="ECO:0000256" key="1">
    <source>
        <dbReference type="ARBA" id="ARBA00007381"/>
    </source>
</evidence>
<dbReference type="InterPro" id="IPR043129">
    <property type="entry name" value="ATPase_NBD"/>
</dbReference>
<dbReference type="SUPFAM" id="SSF53067">
    <property type="entry name" value="Actin-like ATPase domain"/>
    <property type="match status" value="2"/>
</dbReference>
<evidence type="ECO:0000256" key="2">
    <source>
        <dbReference type="ARBA" id="ARBA00022741"/>
    </source>
</evidence>
<dbReference type="Proteomes" id="UP000185093">
    <property type="component" value="Unassembled WGS sequence"/>
</dbReference>
<evidence type="ECO:0000313" key="5">
    <source>
        <dbReference type="EMBL" id="SIN65419.1"/>
    </source>
</evidence>